<dbReference type="EMBL" id="FNCQ01000005">
    <property type="protein sequence ID" value="SDG54992.1"/>
    <property type="molecule type" value="Genomic_DNA"/>
</dbReference>
<evidence type="ECO:0000313" key="3">
    <source>
        <dbReference type="EMBL" id="SDG54992.1"/>
    </source>
</evidence>
<evidence type="ECO:0000256" key="2">
    <source>
        <dbReference type="ARBA" id="ARBA00022649"/>
    </source>
</evidence>
<keyword evidence="2" id="KW-1277">Toxin-antitoxin system</keyword>
<evidence type="ECO:0000313" key="4">
    <source>
        <dbReference type="Proteomes" id="UP000198779"/>
    </source>
</evidence>
<dbReference type="PANTHER" id="PTHR38781:SF1">
    <property type="entry name" value="ANTITOXIN DINJ-RELATED"/>
    <property type="match status" value="1"/>
</dbReference>
<dbReference type="Pfam" id="PF04221">
    <property type="entry name" value="RelB"/>
    <property type="match status" value="1"/>
</dbReference>
<comment type="similarity">
    <text evidence="1">Belongs to the RelB/DinJ antitoxin family.</text>
</comment>
<dbReference type="PANTHER" id="PTHR38781">
    <property type="entry name" value="ANTITOXIN DINJ-RELATED"/>
    <property type="match status" value="1"/>
</dbReference>
<keyword evidence="4" id="KW-1185">Reference proteome</keyword>
<evidence type="ECO:0000256" key="1">
    <source>
        <dbReference type="ARBA" id="ARBA00010562"/>
    </source>
</evidence>
<organism evidence="3 4">
    <name type="scientific">Prevotella communis</name>
    <dbReference type="NCBI Taxonomy" id="2913614"/>
    <lineage>
        <taxon>Bacteria</taxon>
        <taxon>Pseudomonadati</taxon>
        <taxon>Bacteroidota</taxon>
        <taxon>Bacteroidia</taxon>
        <taxon>Bacteroidales</taxon>
        <taxon>Prevotellaceae</taxon>
        <taxon>Prevotella</taxon>
    </lineage>
</organism>
<dbReference type="Gene3D" id="1.10.1220.10">
    <property type="entry name" value="Met repressor-like"/>
    <property type="match status" value="1"/>
</dbReference>
<dbReference type="GO" id="GO:0006351">
    <property type="term" value="P:DNA-templated transcription"/>
    <property type="evidence" value="ECO:0007669"/>
    <property type="project" value="TreeGrafter"/>
</dbReference>
<dbReference type="Proteomes" id="UP000198779">
    <property type="component" value="Unassembled WGS sequence"/>
</dbReference>
<accession>A0A1G7V5B1</accession>
<protein>
    <submittedName>
        <fullName evidence="3">RelB antitoxin</fullName>
    </submittedName>
</protein>
<dbReference type="GO" id="GO:0006355">
    <property type="term" value="P:regulation of DNA-templated transcription"/>
    <property type="evidence" value="ECO:0007669"/>
    <property type="project" value="InterPro"/>
</dbReference>
<dbReference type="AlphaFoldDB" id="A0A1G7V5B1"/>
<dbReference type="NCBIfam" id="TIGR02384">
    <property type="entry name" value="RelB_DinJ"/>
    <property type="match status" value="1"/>
</dbReference>
<name>A0A1G7V5B1_9BACT</name>
<proteinExistence type="inferred from homology"/>
<sequence>MAQSAVTVRMDSDMKMQFDALCEQFGMSANTAFNIFVKAVIRSRSIPFTIKGSPNALDLFMQQRIAAELSQEPELSLDEINAEIRAAREDIRKRKGKKA</sequence>
<reference evidence="4" key="1">
    <citation type="submission" date="2016-10" db="EMBL/GenBank/DDBJ databases">
        <authorList>
            <person name="Varghese N."/>
            <person name="Submissions S."/>
        </authorList>
    </citation>
    <scope>NUCLEOTIDE SEQUENCE [LARGE SCALE GENOMIC DNA]</scope>
    <source>
        <strain evidence="4">BP1-148</strain>
    </source>
</reference>
<dbReference type="STRING" id="645274.SAMN04487901_105103"/>
<dbReference type="InterPro" id="IPR007337">
    <property type="entry name" value="RelB/DinJ"/>
</dbReference>
<gene>
    <name evidence="3" type="ORF">SAMN04487901_105103</name>
</gene>
<dbReference type="RefSeq" id="WP_091816176.1">
    <property type="nucleotide sequence ID" value="NZ_FNCQ01000005.1"/>
</dbReference>
<dbReference type="InterPro" id="IPR013321">
    <property type="entry name" value="Arc_rbn_hlx_hlx"/>
</dbReference>